<protein>
    <recommendedName>
        <fullName evidence="3">Diaminopimelate epimerase</fullName>
    </recommendedName>
</protein>
<comment type="caution">
    <text evidence="1">The sequence shown here is derived from an EMBL/GenBank/DDBJ whole genome shotgun (WGS) entry which is preliminary data.</text>
</comment>
<dbReference type="InterPro" id="IPR058944">
    <property type="entry name" value="CntK-like"/>
</dbReference>
<evidence type="ECO:0000313" key="2">
    <source>
        <dbReference type="Proteomes" id="UP000230543"/>
    </source>
</evidence>
<feature type="non-terminal residue" evidence="1">
    <location>
        <position position="218"/>
    </location>
</feature>
<reference evidence="2" key="1">
    <citation type="submission" date="2017-09" db="EMBL/GenBank/DDBJ databases">
        <title>Depth-based differentiation of microbial function through sediment-hosted aquifers and enrichment of novel symbionts in the deep terrestrial subsurface.</title>
        <authorList>
            <person name="Probst A.J."/>
            <person name="Ladd B."/>
            <person name="Jarett J.K."/>
            <person name="Geller-Mcgrath D.E."/>
            <person name="Sieber C.M.K."/>
            <person name="Emerson J.B."/>
            <person name="Anantharaman K."/>
            <person name="Thomas B.C."/>
            <person name="Malmstrom R."/>
            <person name="Stieglmeier M."/>
            <person name="Klingl A."/>
            <person name="Woyke T."/>
            <person name="Ryan C.M."/>
            <person name="Banfield J.F."/>
        </authorList>
    </citation>
    <scope>NUCLEOTIDE SEQUENCE [LARGE SCALE GENOMIC DNA]</scope>
</reference>
<evidence type="ECO:0008006" key="3">
    <source>
        <dbReference type="Google" id="ProtNLM"/>
    </source>
</evidence>
<accession>A0A2M6WCD0</accession>
<dbReference type="EMBL" id="PFBO01000091">
    <property type="protein sequence ID" value="PIT90365.1"/>
    <property type="molecule type" value="Genomic_DNA"/>
</dbReference>
<name>A0A2M6WCD0_9BACT</name>
<proteinExistence type="predicted"/>
<evidence type="ECO:0000313" key="1">
    <source>
        <dbReference type="EMBL" id="PIT90365.1"/>
    </source>
</evidence>
<sequence length="218" mass="23506">MKDVQIITAADGNATAIQTIPTGLTRQEYANRGKSLMSETGSFGVEQCGFLVPADRHFEMSGGEFCGNAARAAAILFSQAFDKNVLEFTMSGAPKAIQAKVKHIADKKYDVSCLFKDLKAEAKKVMVAGQPATLVDLGGIVHVVIEADFPDNYENQHRQITQELDLINREAVGVCWITKEGASVTMHPVVWVKDIDSFFYEGSCGSGTIAVGKVTGLN</sequence>
<dbReference type="Proteomes" id="UP000230543">
    <property type="component" value="Unassembled WGS sequence"/>
</dbReference>
<dbReference type="Pfam" id="PF26317">
    <property type="entry name" value="CntK_N"/>
    <property type="match status" value="1"/>
</dbReference>
<gene>
    <name evidence="1" type="ORF">COU22_02560</name>
</gene>
<organism evidence="1 2">
    <name type="scientific">Candidatus Komeilibacteria bacterium CG10_big_fil_rev_8_21_14_0_10_41_13</name>
    <dbReference type="NCBI Taxonomy" id="1974476"/>
    <lineage>
        <taxon>Bacteria</taxon>
        <taxon>Candidatus Komeiliibacteriota</taxon>
    </lineage>
</organism>
<dbReference type="AlphaFoldDB" id="A0A2M6WCD0"/>